<evidence type="ECO:0000256" key="5">
    <source>
        <dbReference type="ARBA" id="ARBA00022703"/>
    </source>
</evidence>
<dbReference type="InterPro" id="IPR025926">
    <property type="entry name" value="PDZ-like_dom"/>
</dbReference>
<reference evidence="8" key="1">
    <citation type="submission" date="2023-01" db="EMBL/GenBank/DDBJ databases">
        <title>Colletotrichum chrysophilum M932 genome sequence.</title>
        <authorList>
            <person name="Baroncelli R."/>
        </authorList>
    </citation>
    <scope>NUCLEOTIDE SEQUENCE</scope>
    <source>
        <strain evidence="8">M932</strain>
    </source>
</reference>
<accession>A0AAD9E6R8</accession>
<dbReference type="InterPro" id="IPR009003">
    <property type="entry name" value="Peptidase_S1_PA"/>
</dbReference>
<organism evidence="8 9">
    <name type="scientific">Colletotrichum chrysophilum</name>
    <dbReference type="NCBI Taxonomy" id="1836956"/>
    <lineage>
        <taxon>Eukaryota</taxon>
        <taxon>Fungi</taxon>
        <taxon>Dikarya</taxon>
        <taxon>Ascomycota</taxon>
        <taxon>Pezizomycotina</taxon>
        <taxon>Sordariomycetes</taxon>
        <taxon>Hypocreomycetidae</taxon>
        <taxon>Glomerellales</taxon>
        <taxon>Glomerellaceae</taxon>
        <taxon>Colletotrichum</taxon>
        <taxon>Colletotrichum gloeosporioides species complex</taxon>
    </lineage>
</organism>
<comment type="caution">
    <text evidence="8">The sequence shown here is derived from an EMBL/GenBank/DDBJ whole genome shotgun (WGS) entry which is preliminary data.</text>
</comment>
<keyword evidence="5" id="KW-0053">Apoptosis</keyword>
<dbReference type="EMBL" id="JAQOWY010000626">
    <property type="protein sequence ID" value="KAK1839804.1"/>
    <property type="molecule type" value="Genomic_DNA"/>
</dbReference>
<comment type="similarity">
    <text evidence="2">Belongs to the peptidase S1C family.</text>
</comment>
<dbReference type="GO" id="GO:0006915">
    <property type="term" value="P:apoptotic process"/>
    <property type="evidence" value="ECO:0007669"/>
    <property type="project" value="UniProtKB-KW"/>
</dbReference>
<protein>
    <recommendedName>
        <fullName evidence="3">Pro-apoptotic serine protease NMA111</fullName>
    </recommendedName>
    <alternativeName>
        <fullName evidence="4">Pro-apoptotic serine protease nma111</fullName>
    </alternativeName>
</protein>
<dbReference type="InterPro" id="IPR043504">
    <property type="entry name" value="Peptidase_S1_PA_chymotrypsin"/>
</dbReference>
<keyword evidence="8" id="KW-0645">Protease</keyword>
<dbReference type="Pfam" id="PF13365">
    <property type="entry name" value="Trypsin_2"/>
    <property type="match status" value="1"/>
</dbReference>
<dbReference type="Gene3D" id="2.40.10.10">
    <property type="entry name" value="Trypsin-like serine proteases"/>
    <property type="match status" value="2"/>
</dbReference>
<dbReference type="PANTHER" id="PTHR46366:SF8">
    <property type="entry name" value="PRO-APOPTOTIC SERINE PROTEASE NMA111"/>
    <property type="match status" value="1"/>
</dbReference>
<keyword evidence="9" id="KW-1185">Reference proteome</keyword>
<keyword evidence="6" id="KW-0677">Repeat</keyword>
<evidence type="ECO:0000259" key="7">
    <source>
        <dbReference type="Pfam" id="PF12812"/>
    </source>
</evidence>
<proteinExistence type="inferred from homology"/>
<evidence type="ECO:0000256" key="1">
    <source>
        <dbReference type="ARBA" id="ARBA00002558"/>
    </source>
</evidence>
<dbReference type="GO" id="GO:0004252">
    <property type="term" value="F:serine-type endopeptidase activity"/>
    <property type="evidence" value="ECO:0007669"/>
    <property type="project" value="InterPro"/>
</dbReference>
<dbReference type="PRINTS" id="PR00834">
    <property type="entry name" value="PROTEASES2C"/>
</dbReference>
<dbReference type="InterPro" id="IPR036034">
    <property type="entry name" value="PDZ_sf"/>
</dbReference>
<dbReference type="Gene3D" id="2.30.42.10">
    <property type="match status" value="1"/>
</dbReference>
<evidence type="ECO:0000313" key="9">
    <source>
        <dbReference type="Proteomes" id="UP001243330"/>
    </source>
</evidence>
<evidence type="ECO:0000256" key="6">
    <source>
        <dbReference type="ARBA" id="ARBA00022737"/>
    </source>
</evidence>
<dbReference type="SUPFAM" id="SSF50156">
    <property type="entry name" value="PDZ domain-like"/>
    <property type="match status" value="3"/>
</dbReference>
<evidence type="ECO:0000256" key="2">
    <source>
        <dbReference type="ARBA" id="ARBA00010541"/>
    </source>
</evidence>
<keyword evidence="8" id="KW-0378">Hydrolase</keyword>
<gene>
    <name evidence="8" type="ORF">CCHR01_17568</name>
</gene>
<dbReference type="PANTHER" id="PTHR46366">
    <property type="entry name" value="PRO-APOPTOTIC SERINE PROTEASE NMA111"/>
    <property type="match status" value="1"/>
</dbReference>
<name>A0AAD9E6R8_9PEZI</name>
<dbReference type="Pfam" id="PF12812">
    <property type="entry name" value="PDZ_1"/>
    <property type="match status" value="2"/>
</dbReference>
<dbReference type="Gene3D" id="2.40.10.120">
    <property type="match status" value="1"/>
</dbReference>
<dbReference type="AlphaFoldDB" id="A0AAD9E6R8"/>
<evidence type="ECO:0000256" key="3">
    <source>
        <dbReference type="ARBA" id="ARBA00020338"/>
    </source>
</evidence>
<comment type="function">
    <text evidence="1">Nuclear serine protease which mediates apoptosis.</text>
</comment>
<evidence type="ECO:0000256" key="4">
    <source>
        <dbReference type="ARBA" id="ARBA00021524"/>
    </source>
</evidence>
<sequence length="946" mass="104556">MSYAKWLMGDLHQRLPASLSLSSMSTWEKTIESVAKSVVSIHFYHPHNFDTVEASASQATGFVVDIEKGYVLTNRHVVGPGPFRGFMVLCNHQEVEVKPVYRDPVHDFGFLQFDPSAIKNMDLRALELRPDLAKVNAEIRLLGNDAGEKMSILSGYISRVDRNTPEYDSGYFDFNTCYYQASASAVGGSSGSPVINADGYAVALAAGGATDASTDYFLPLDLPSKALRCLQRGCPVARGDIQCLFQLKPFDQCKRLGLTVEAEDVVRKSFPGNDNMLVAQRVLPQGPCHLQVEEGDILLEVNGALVIDFIKLEDVLDSHVGKVIHLRIQRSGADMSVDVQVGDLHDITPDRFVSHSGFNFHALSYQQAQRYGIACRGVFAAPCWKDFGSSLIHSVDNIETPNLSKFIEVVEGIADRITVTLAYRELHNLESVITTTFTVDRHWYPEMEMRIRNDLTGEWDVEPRAEPIEYPSPPPRAVSFMEITGINRGIARVAKSFVRVECAIAPTPALDHTEVDDFWGMGLVIDANLGLVVVSRAVVPHAACDASIVVAESVTVRSEVVFLHPSQNFTILRYDPNLILGSIETAVLSDECPLQGDPVYFLGYNHQKKVVYAATNIISVHAATLCSTTRTPTYRATNTNVINIDTPLGQACGSGVLVSDNGVVQALWLTYLGKDSSYIAESTRHHFGLPLAAVQQALAQIRAEGSTRLRILPAEFGQIELAEARDRGLIDELFREDVEGNLTDRHHFFVCTQLFENAETESLRVGDILLMLDDRPTKSMSDLNISFDDENVGAVVVRDRQVTEVVIATLAAKDIETHRVIRFCGAYLQAPHLAVRQQRGKLHGDVYVSGICPGSPSHQYELYGGKVITHVGTMATPTLDHFLDAVHRIPDTQYFSLKVVDFNGISSVITMKKDEHYFPMIEWKRDISVACGWSRRICDAPGANEN</sequence>
<feature type="domain" description="PDZ-like" evidence="7">
    <location>
        <begin position="346"/>
        <end position="416"/>
    </location>
</feature>
<dbReference type="Proteomes" id="UP001243330">
    <property type="component" value="Unassembled WGS sequence"/>
</dbReference>
<dbReference type="GO" id="GO:0006508">
    <property type="term" value="P:proteolysis"/>
    <property type="evidence" value="ECO:0007669"/>
    <property type="project" value="UniProtKB-KW"/>
</dbReference>
<dbReference type="InterPro" id="IPR001940">
    <property type="entry name" value="Peptidase_S1C"/>
</dbReference>
<dbReference type="SUPFAM" id="SSF50494">
    <property type="entry name" value="Trypsin-like serine proteases"/>
    <property type="match status" value="2"/>
</dbReference>
<evidence type="ECO:0000313" key="8">
    <source>
        <dbReference type="EMBL" id="KAK1839804.1"/>
    </source>
</evidence>
<feature type="domain" description="PDZ-like" evidence="7">
    <location>
        <begin position="814"/>
        <end position="891"/>
    </location>
</feature>
<dbReference type="CDD" id="cd06786">
    <property type="entry name" value="cpPDZ1_ScNma111-like"/>
    <property type="match status" value="1"/>
</dbReference>